<name>A0A217ED26_9GAMM</name>
<reference evidence="3" key="1">
    <citation type="submission" date="2017-06" db="EMBL/GenBank/DDBJ databases">
        <authorList>
            <person name="Varghese N."/>
            <person name="Submissions S."/>
        </authorList>
    </citation>
    <scope>NUCLEOTIDE SEQUENCE [LARGE SCALE GENOMIC DNA]</scope>
    <source>
        <strain evidence="3">ANC 5114</strain>
    </source>
</reference>
<feature type="transmembrane region" description="Helical" evidence="1">
    <location>
        <begin position="20"/>
        <end position="39"/>
    </location>
</feature>
<keyword evidence="1" id="KW-0812">Transmembrane</keyword>
<dbReference type="Proteomes" id="UP000243463">
    <property type="component" value="Unassembled WGS sequence"/>
</dbReference>
<protein>
    <recommendedName>
        <fullName evidence="4">General secretion pathway protein M</fullName>
    </recommendedName>
</protein>
<organism evidence="2 3">
    <name type="scientific">Acinetobacter apis</name>
    <dbReference type="NCBI Taxonomy" id="1229165"/>
    <lineage>
        <taxon>Bacteria</taxon>
        <taxon>Pseudomonadati</taxon>
        <taxon>Pseudomonadota</taxon>
        <taxon>Gammaproteobacteria</taxon>
        <taxon>Moraxellales</taxon>
        <taxon>Moraxellaceae</taxon>
        <taxon>Acinetobacter</taxon>
    </lineage>
</organism>
<dbReference type="RefSeq" id="WP_088822451.1">
    <property type="nucleotide sequence ID" value="NZ_FZLN01000001.1"/>
</dbReference>
<gene>
    <name evidence="2" type="ORF">SAMN05444584_0339</name>
</gene>
<evidence type="ECO:0000256" key="1">
    <source>
        <dbReference type="SAM" id="Phobius"/>
    </source>
</evidence>
<keyword evidence="3" id="KW-1185">Reference proteome</keyword>
<keyword evidence="1" id="KW-0472">Membrane</keyword>
<dbReference type="EMBL" id="FZLN01000001">
    <property type="protein sequence ID" value="SNQ28419.1"/>
    <property type="molecule type" value="Genomic_DNA"/>
</dbReference>
<proteinExistence type="predicted"/>
<evidence type="ECO:0008006" key="4">
    <source>
        <dbReference type="Google" id="ProtNLM"/>
    </source>
</evidence>
<dbReference type="AlphaFoldDB" id="A0A217ED26"/>
<evidence type="ECO:0000313" key="2">
    <source>
        <dbReference type="EMBL" id="SNQ28419.1"/>
    </source>
</evidence>
<accession>A0A217ED26</accession>
<sequence>MNQKRIAWVLNQAVDGLNKFDFITLFLLVFFLASALWVLPEYETNLSNVQSDSQSVRKELKQYRKQQNPQTSATKVLLGAPVIEISKAYSYQNIQVLDAKYDPEGHQLQLTVSGAIQTLLNTTHDLEQYQNIKLLGFSIVQNEIKNQPTVQVTWQVQEQK</sequence>
<keyword evidence="1" id="KW-1133">Transmembrane helix</keyword>
<dbReference type="OrthoDB" id="9891921at2"/>
<evidence type="ECO:0000313" key="3">
    <source>
        <dbReference type="Proteomes" id="UP000243463"/>
    </source>
</evidence>